<organism evidence="4 5">
    <name type="scientific">Elsinoe batatas</name>
    <dbReference type="NCBI Taxonomy" id="2601811"/>
    <lineage>
        <taxon>Eukaryota</taxon>
        <taxon>Fungi</taxon>
        <taxon>Dikarya</taxon>
        <taxon>Ascomycota</taxon>
        <taxon>Pezizomycotina</taxon>
        <taxon>Dothideomycetes</taxon>
        <taxon>Dothideomycetidae</taxon>
        <taxon>Myriangiales</taxon>
        <taxon>Elsinoaceae</taxon>
        <taxon>Elsinoe</taxon>
    </lineage>
</organism>
<dbReference type="InterPro" id="IPR056884">
    <property type="entry name" value="NPHP3-like_N"/>
</dbReference>
<dbReference type="InterPro" id="IPR027417">
    <property type="entry name" value="P-loop_NTPase"/>
</dbReference>
<dbReference type="AlphaFoldDB" id="A0A8K0KWS5"/>
<evidence type="ECO:0000259" key="3">
    <source>
        <dbReference type="Pfam" id="PF24883"/>
    </source>
</evidence>
<keyword evidence="1" id="KW-0677">Repeat</keyword>
<comment type="caution">
    <text evidence="4">The sequence shown here is derived from an EMBL/GenBank/DDBJ whole genome shotgun (WGS) entry which is preliminary data.</text>
</comment>
<accession>A0A8K0KWS5</accession>
<evidence type="ECO:0000313" key="5">
    <source>
        <dbReference type="Proteomes" id="UP000809789"/>
    </source>
</evidence>
<dbReference type="Gene3D" id="3.40.50.1580">
    <property type="entry name" value="Nucleoside phosphorylase domain"/>
    <property type="match status" value="1"/>
</dbReference>
<dbReference type="SUPFAM" id="SSF53167">
    <property type="entry name" value="Purine and uridine phosphorylases"/>
    <property type="match status" value="1"/>
</dbReference>
<dbReference type="InterPro" id="IPR035994">
    <property type="entry name" value="Nucleoside_phosphorylase_sf"/>
</dbReference>
<dbReference type="PANTHER" id="PTHR10039">
    <property type="entry name" value="AMELOGENIN"/>
    <property type="match status" value="1"/>
</dbReference>
<dbReference type="GO" id="GO:0003824">
    <property type="term" value="F:catalytic activity"/>
    <property type="evidence" value="ECO:0007669"/>
    <property type="project" value="InterPro"/>
</dbReference>
<feature type="compositionally biased region" description="Polar residues" evidence="2">
    <location>
        <begin position="338"/>
        <end position="347"/>
    </location>
</feature>
<protein>
    <recommendedName>
        <fullName evidence="3">Nephrocystin 3-like N-terminal domain-containing protein</fullName>
    </recommendedName>
</protein>
<evidence type="ECO:0000313" key="4">
    <source>
        <dbReference type="EMBL" id="KAG8624757.1"/>
    </source>
</evidence>
<dbReference type="Pfam" id="PF24883">
    <property type="entry name" value="NPHP3_N"/>
    <property type="match status" value="1"/>
</dbReference>
<dbReference type="OrthoDB" id="4760524at2759"/>
<proteinExistence type="predicted"/>
<gene>
    <name evidence="4" type="ORF">KVT40_007824</name>
</gene>
<dbReference type="EMBL" id="JAESVG020000009">
    <property type="protein sequence ID" value="KAG8624757.1"/>
    <property type="molecule type" value="Genomic_DNA"/>
</dbReference>
<name>A0A8K0KWS5_9PEZI</name>
<feature type="region of interest" description="Disordered" evidence="2">
    <location>
        <begin position="910"/>
        <end position="967"/>
    </location>
</feature>
<feature type="region of interest" description="Disordered" evidence="2">
    <location>
        <begin position="313"/>
        <end position="359"/>
    </location>
</feature>
<dbReference type="Gene3D" id="3.40.50.300">
    <property type="entry name" value="P-loop containing nucleotide triphosphate hydrolases"/>
    <property type="match status" value="1"/>
</dbReference>
<dbReference type="GO" id="GO:0009116">
    <property type="term" value="P:nucleoside metabolic process"/>
    <property type="evidence" value="ECO:0007669"/>
    <property type="project" value="InterPro"/>
</dbReference>
<evidence type="ECO:0000256" key="2">
    <source>
        <dbReference type="SAM" id="MobiDB-lite"/>
    </source>
</evidence>
<dbReference type="Proteomes" id="UP000809789">
    <property type="component" value="Unassembled WGS sequence"/>
</dbReference>
<keyword evidence="5" id="KW-1185">Reference proteome</keyword>
<reference evidence="4" key="1">
    <citation type="submission" date="2021-07" db="EMBL/GenBank/DDBJ databases">
        <title>Elsinoe batatas strain:CRI-CJ2 Genome sequencing and assembly.</title>
        <authorList>
            <person name="Huang L."/>
        </authorList>
    </citation>
    <scope>NUCLEOTIDE SEQUENCE</scope>
    <source>
        <strain evidence="4">CRI-CJ2</strain>
    </source>
</reference>
<evidence type="ECO:0000256" key="1">
    <source>
        <dbReference type="ARBA" id="ARBA00022737"/>
    </source>
</evidence>
<feature type="domain" description="Nephrocystin 3-like N-terminal" evidence="3">
    <location>
        <begin position="451"/>
        <end position="620"/>
    </location>
</feature>
<feature type="compositionally biased region" description="Pro residues" evidence="2">
    <location>
        <begin position="948"/>
        <end position="957"/>
    </location>
</feature>
<sequence>MKSNIKAGPLLLLNGDDWRDALDFRDMASRLTNLSVILSLGTGSGVPNSESGVRLGDVVVSCPTRRSSGVMRYDLADDNPFPSAPMSLQRAVESIRLSESTVPSFFHTYADHVAPAEEKWRRPHSKTDPSYDGTSPMVYRSRSSIEVHQGLIGSATAMMEVHGERDRLHRDQDIICFETDLANLNVSWPLLTIRGVSDYCDPHCARIWQPYAAFAAAAYAKLLIQHLDVEHSETGSHTEGGTLAAISTGRQKNDALVDMPGLESDSELLIDSSADFTKQQATEVKSMYSRRFSLPVAPLKEDDELARHAQQFYSSSGNEKPSFPGRVPSLRSAYSGRSYRTSRQSVDAGSGSSRGSGDEIQVQVKITQGGHTITKQKVVSAADLSINDGGELTYRDRSYHSPGARSSASVFSGLSNKAGGDAERRACHRSFLRTPYEHSKNQHTEWSGIGGEWLLRRNSFATWISASRSRMLLATHGAGTGKSMLARFLIDKELPRLAPDSAICYYFFSHRDQHNSVKFVLSAMLHQLFRHTPVLCDSALSAWKVSSPSAIDQPEVLWDIFSAVLTRPDCPPILCVLDGIDECSPAQSPSPIDELFDFLGHLDRMKDDGGATCSILLLCRLEPNILIRYNALAGADHLAWSISPGGSEDEVYAMTGTVSKLCNPMSIPLQDQTRLAEGISAVANFERPKVWIDFALNKVPSRSKVADALSGDQCRFFDEAFRCSVMNKAPQQRFEMIHTTLQILLAAGGSLTLGGLCVAMKIHTEPEVAKLHHCNPDGLSQLLRICRPFVVESEEEETVQFYHATMRAYLTDPHLKNSDLSRWYVDLGEIYKTGVFLLIKSMLLYDRKTNACAHFRAGFSKSIQKTLSEAGRDPLTQLQVAQELQREPEFFAGYWDGVVDTLTATIERQRRTSRAENNQSAAVTGKQGARTSGLSTEGWAVPRARPNALPPLNPSPNAPLSEELEDE</sequence>